<dbReference type="Proteomes" id="UP001285855">
    <property type="component" value="Unassembled WGS sequence"/>
</dbReference>
<evidence type="ECO:0000313" key="2">
    <source>
        <dbReference type="EMBL" id="MDY2587985.1"/>
    </source>
</evidence>
<evidence type="ECO:0000256" key="1">
    <source>
        <dbReference type="SAM" id="Phobius"/>
    </source>
</evidence>
<gene>
    <name evidence="2" type="ORF">SNF14_11595</name>
</gene>
<protein>
    <submittedName>
        <fullName evidence="2">Uncharacterized protein</fullName>
    </submittedName>
</protein>
<feature type="transmembrane region" description="Helical" evidence="1">
    <location>
        <begin position="36"/>
        <end position="55"/>
    </location>
</feature>
<comment type="caution">
    <text evidence="2">The sequence shown here is derived from an EMBL/GenBank/DDBJ whole genome shotgun (WGS) entry which is preliminary data.</text>
</comment>
<keyword evidence="1" id="KW-1133">Transmembrane helix</keyword>
<keyword evidence="1" id="KW-0472">Membrane</keyword>
<organism evidence="2 3">
    <name type="scientific">Winogradskyella aquimaris</name>
    <dbReference type="NCBI Taxonomy" id="864074"/>
    <lineage>
        <taxon>Bacteria</taxon>
        <taxon>Pseudomonadati</taxon>
        <taxon>Bacteroidota</taxon>
        <taxon>Flavobacteriia</taxon>
        <taxon>Flavobacteriales</taxon>
        <taxon>Flavobacteriaceae</taxon>
        <taxon>Winogradskyella</taxon>
    </lineage>
</organism>
<accession>A0ABU5EQJ4</accession>
<dbReference type="RefSeq" id="WP_320556338.1">
    <property type="nucleotide sequence ID" value="NZ_JAXDAE010000012.1"/>
</dbReference>
<dbReference type="EMBL" id="JAXDAE010000012">
    <property type="protein sequence ID" value="MDY2587985.1"/>
    <property type="molecule type" value="Genomic_DNA"/>
</dbReference>
<sequence length="182" mass="21519">MENDILNTIWSSQNDKAIIDPKTVIGKAKKQRRRQYWSVLIMSLTVIILIGYTIFVSPKHWNNFTLGLLLMISSLVFRIVLELTTIHLKESKLISLDSKSYKNYLKKHYELRLWVHYVITPICLATYIYGFYLLLPYFKREFSEGFYLYCLISGFGSITVIIGIIIYSIRKELRFLDKLKHH</sequence>
<feature type="transmembrane region" description="Helical" evidence="1">
    <location>
        <begin position="61"/>
        <end position="81"/>
    </location>
</feature>
<keyword evidence="3" id="KW-1185">Reference proteome</keyword>
<feature type="transmembrane region" description="Helical" evidence="1">
    <location>
        <begin position="146"/>
        <end position="169"/>
    </location>
</feature>
<keyword evidence="1" id="KW-0812">Transmembrane</keyword>
<name>A0ABU5EQJ4_9FLAO</name>
<feature type="transmembrane region" description="Helical" evidence="1">
    <location>
        <begin position="114"/>
        <end position="134"/>
    </location>
</feature>
<reference evidence="2 3" key="1">
    <citation type="submission" date="2023-11" db="EMBL/GenBank/DDBJ databases">
        <title>Winogradskyella pelagius sp. nov., isolated from coastal sediment.</title>
        <authorList>
            <person name="Li F."/>
        </authorList>
    </citation>
    <scope>NUCLEOTIDE SEQUENCE [LARGE SCALE GENOMIC DNA]</scope>
    <source>
        <strain evidence="2 3">KCTC 23502</strain>
    </source>
</reference>
<proteinExistence type="predicted"/>
<evidence type="ECO:0000313" key="3">
    <source>
        <dbReference type="Proteomes" id="UP001285855"/>
    </source>
</evidence>